<gene>
    <name evidence="5" type="ORF">D8M05_01875</name>
</gene>
<sequence>MLSFTVKSQKETKYSIISLGKEMNPVLEIEADSDLEKQLKMLDLKREDLTIAQVLKPYIEKEIYPLVDAFYENLHYNPDLIAIIDKHSSIERLKQTFRTHIVEMFSGRLDEAFMKKRRRIAQAHLKVGLTQKWYIASFGKLFLELTNVIHKHFATSENREAGIRICYKLICLEQEIVLDAYDEEFVALRESEMKTQMKMDMLKLLEKTSIDLAALAEETSLAIEEMSSKVNLITENSKGSTELAENAMYAADEGKTLLNEMEHSLGRMEEESSTVSKNMQFLETMAVQIKDIVGIVKSIADQTNLLALNASIEAARAGEHGLGFAVVASEVRKLSEQTSESVLNVSDLVKQINNQVHHSTSSIRNVQETLYNVKDKMHETLSAFMNINDGMRETRASNKNIQGELEHFGSILHEIESSSATIAEKAEGLSSMMEDREEWRN</sequence>
<organism evidence="5 6">
    <name type="scientific">Oceanobacillus bengalensis</name>
    <dbReference type="NCBI Taxonomy" id="1435466"/>
    <lineage>
        <taxon>Bacteria</taxon>
        <taxon>Bacillati</taxon>
        <taxon>Bacillota</taxon>
        <taxon>Bacilli</taxon>
        <taxon>Bacillales</taxon>
        <taxon>Bacillaceae</taxon>
        <taxon>Oceanobacillus</taxon>
    </lineage>
</organism>
<comment type="similarity">
    <text evidence="2">Belongs to the methyl-accepting chemotaxis (MCP) protein family.</text>
</comment>
<evidence type="ECO:0000256" key="3">
    <source>
        <dbReference type="PROSITE-ProRule" id="PRU00284"/>
    </source>
</evidence>
<protein>
    <submittedName>
        <fullName evidence="5">Globin-coupled sensor protein</fullName>
    </submittedName>
</protein>
<dbReference type="GO" id="GO:0007165">
    <property type="term" value="P:signal transduction"/>
    <property type="evidence" value="ECO:0007669"/>
    <property type="project" value="UniProtKB-KW"/>
</dbReference>
<dbReference type="SUPFAM" id="SSF46458">
    <property type="entry name" value="Globin-like"/>
    <property type="match status" value="1"/>
</dbReference>
<dbReference type="GO" id="GO:0004888">
    <property type="term" value="F:transmembrane signaling receptor activity"/>
    <property type="evidence" value="ECO:0007669"/>
    <property type="project" value="InterPro"/>
</dbReference>
<dbReference type="GO" id="GO:0020037">
    <property type="term" value="F:heme binding"/>
    <property type="evidence" value="ECO:0007669"/>
    <property type="project" value="InterPro"/>
</dbReference>
<dbReference type="Gene3D" id="1.10.490.10">
    <property type="entry name" value="Globins"/>
    <property type="match status" value="1"/>
</dbReference>
<keyword evidence="6" id="KW-1185">Reference proteome</keyword>
<dbReference type="OrthoDB" id="266313at2"/>
<evidence type="ECO:0000313" key="6">
    <source>
        <dbReference type="Proteomes" id="UP000281813"/>
    </source>
</evidence>
<evidence type="ECO:0000256" key="2">
    <source>
        <dbReference type="ARBA" id="ARBA00029447"/>
    </source>
</evidence>
<dbReference type="Gene3D" id="1.10.287.950">
    <property type="entry name" value="Methyl-accepting chemotaxis protein"/>
    <property type="match status" value="1"/>
</dbReference>
<comment type="caution">
    <text evidence="5">The sequence shown here is derived from an EMBL/GenBank/DDBJ whole genome shotgun (WGS) entry which is preliminary data.</text>
</comment>
<dbReference type="Pfam" id="PF00015">
    <property type="entry name" value="MCPsignal"/>
    <property type="match status" value="1"/>
</dbReference>
<dbReference type="InterPro" id="IPR012292">
    <property type="entry name" value="Globin/Proto"/>
</dbReference>
<evidence type="ECO:0000259" key="4">
    <source>
        <dbReference type="PROSITE" id="PS50111"/>
    </source>
</evidence>
<dbReference type="GO" id="GO:0019825">
    <property type="term" value="F:oxygen binding"/>
    <property type="evidence" value="ECO:0007669"/>
    <property type="project" value="InterPro"/>
</dbReference>
<feature type="domain" description="Methyl-accepting transducer" evidence="4">
    <location>
        <begin position="205"/>
        <end position="423"/>
    </location>
</feature>
<dbReference type="InterPro" id="IPR039379">
    <property type="entry name" value="Protoglobin_sensor_dom"/>
</dbReference>
<dbReference type="Pfam" id="PF11563">
    <property type="entry name" value="Protoglobin"/>
    <property type="match status" value="1"/>
</dbReference>
<reference evidence="5 6" key="1">
    <citation type="journal article" date="2015" name="Antonie Van Leeuwenhoek">
        <title>Oceanobacillus bengalensis sp. nov., a bacterium isolated from seawater of the Bay of Bengal.</title>
        <authorList>
            <person name="Yongchang O."/>
            <person name="Xiang W."/>
            <person name="Wang G."/>
        </authorList>
    </citation>
    <scope>NUCLEOTIDE SEQUENCE [LARGE SCALE GENOMIC DNA]</scope>
    <source>
        <strain evidence="5 6">MCCC 1K00260</strain>
    </source>
</reference>
<dbReference type="InterPro" id="IPR004090">
    <property type="entry name" value="Chemotax_Me-accpt_rcpt"/>
</dbReference>
<evidence type="ECO:0000256" key="1">
    <source>
        <dbReference type="ARBA" id="ARBA00023224"/>
    </source>
</evidence>
<dbReference type="PANTHER" id="PTHR32089:SF118">
    <property type="entry name" value="HEME-BASED AEROTACTIC TRANSDUCER HEMAT"/>
    <property type="match status" value="1"/>
</dbReference>
<dbReference type="InterPro" id="IPR044398">
    <property type="entry name" value="Globin-sensor_dom"/>
</dbReference>
<proteinExistence type="inferred from homology"/>
<dbReference type="InterPro" id="IPR004089">
    <property type="entry name" value="MCPsignal_dom"/>
</dbReference>
<dbReference type="PROSITE" id="PS50111">
    <property type="entry name" value="CHEMOTAXIS_TRANSDUC_2"/>
    <property type="match status" value="1"/>
</dbReference>
<dbReference type="PRINTS" id="PR00260">
    <property type="entry name" value="CHEMTRNSDUCR"/>
</dbReference>
<dbReference type="Proteomes" id="UP000281813">
    <property type="component" value="Unassembled WGS sequence"/>
</dbReference>
<dbReference type="PANTHER" id="PTHR32089">
    <property type="entry name" value="METHYL-ACCEPTING CHEMOTAXIS PROTEIN MCPB"/>
    <property type="match status" value="1"/>
</dbReference>
<dbReference type="AlphaFoldDB" id="A0A494Z6Q4"/>
<accession>A0A494Z6Q4</accession>
<dbReference type="EMBL" id="RBZO01000002">
    <property type="protein sequence ID" value="RKQ18175.1"/>
    <property type="molecule type" value="Genomic_DNA"/>
</dbReference>
<dbReference type="GO" id="GO:0016020">
    <property type="term" value="C:membrane"/>
    <property type="evidence" value="ECO:0007669"/>
    <property type="project" value="InterPro"/>
</dbReference>
<dbReference type="SUPFAM" id="SSF58104">
    <property type="entry name" value="Methyl-accepting chemotaxis protein (MCP) signaling domain"/>
    <property type="match status" value="1"/>
</dbReference>
<dbReference type="InterPro" id="IPR009050">
    <property type="entry name" value="Globin-like_sf"/>
</dbReference>
<dbReference type="SMART" id="SM00283">
    <property type="entry name" value="MA"/>
    <property type="match status" value="1"/>
</dbReference>
<name>A0A494Z6Q4_9BACI</name>
<dbReference type="RefSeq" id="WP_121128087.1">
    <property type="nucleotide sequence ID" value="NZ_JBHUFK010000006.1"/>
</dbReference>
<keyword evidence="1 3" id="KW-0807">Transducer</keyword>
<dbReference type="CDD" id="cd01068">
    <property type="entry name" value="globin_sensor"/>
    <property type="match status" value="1"/>
</dbReference>
<evidence type="ECO:0000313" key="5">
    <source>
        <dbReference type="EMBL" id="RKQ18175.1"/>
    </source>
</evidence>
<dbReference type="GO" id="GO:0006935">
    <property type="term" value="P:chemotaxis"/>
    <property type="evidence" value="ECO:0007669"/>
    <property type="project" value="InterPro"/>
</dbReference>